<evidence type="ECO:0000313" key="1">
    <source>
        <dbReference type="EMBL" id="MPM78139.1"/>
    </source>
</evidence>
<dbReference type="EMBL" id="VSSQ01028422">
    <property type="protein sequence ID" value="MPM78139.1"/>
    <property type="molecule type" value="Genomic_DNA"/>
</dbReference>
<proteinExistence type="predicted"/>
<protein>
    <submittedName>
        <fullName evidence="1">Uncharacterized protein</fullName>
    </submittedName>
</protein>
<gene>
    <name evidence="1" type="ORF">SDC9_125150</name>
</gene>
<accession>A0A645CML4</accession>
<reference evidence="1" key="1">
    <citation type="submission" date="2019-08" db="EMBL/GenBank/DDBJ databases">
        <authorList>
            <person name="Kucharzyk K."/>
            <person name="Murdoch R.W."/>
            <person name="Higgins S."/>
            <person name="Loffler F."/>
        </authorList>
    </citation>
    <scope>NUCLEOTIDE SEQUENCE</scope>
</reference>
<dbReference type="AlphaFoldDB" id="A0A645CML4"/>
<comment type="caution">
    <text evidence="1">The sequence shown here is derived from an EMBL/GenBank/DDBJ whole genome shotgun (WGS) entry which is preliminary data.</text>
</comment>
<organism evidence="1">
    <name type="scientific">bioreactor metagenome</name>
    <dbReference type="NCBI Taxonomy" id="1076179"/>
    <lineage>
        <taxon>unclassified sequences</taxon>
        <taxon>metagenomes</taxon>
        <taxon>ecological metagenomes</taxon>
    </lineage>
</organism>
<name>A0A645CML4_9ZZZZ</name>
<sequence length="46" mass="5289">MHVRFHHISIRTVSAGGNQIVFGMRDTAVHHPRLINLVIQLQPLYD</sequence>